<sequence>MRLFREDLSWSLPEELNKGAILESIERVLGDMEAPNTSLEDWRYGRVDELDLSKYKVVNPHIRSSNGYVSEWISRWHELGSDAFGVEIVVEDFESVCQGVASDTVLTANENDASSAEAVLDQQEPFHYLSKLLSTKKTSIVVGDSSENSSVFLGLLAPDVDGAVFARDLHIKVPNYTKGVLALVREGGSRDSLFLDSISVEVGRDAELSVVVLQNLSDGAWDLSYYDSQIDQGGTLKSLTVSLGGDYSRLRSVSSLHGRGAQAYLKAGYVAGGTQTMEFRTFQRHLAPATHSDLLYKGAVAGSSHSIYSGLIAIEKGARGSNAFQTNRNIVLSESARADSVPNLDIQESDVRCSHASAVGPVDADQRFYLETKGITTEVAEKMIVSGFFRDLTESVQGLDLSSLVLESLERKW</sequence>
<accession>A0A1M4VUL9</accession>
<dbReference type="InterPro" id="IPR037284">
    <property type="entry name" value="SUF_FeS_clus_asmbl_SufBD_sf"/>
</dbReference>
<dbReference type="PANTHER" id="PTHR43575:SF1">
    <property type="entry name" value="PROTEIN ABCI7, CHLOROPLASTIC"/>
    <property type="match status" value="1"/>
</dbReference>
<evidence type="ECO:0000313" key="3">
    <source>
        <dbReference type="Proteomes" id="UP000184295"/>
    </source>
</evidence>
<dbReference type="Proteomes" id="UP000184295">
    <property type="component" value="Unassembled WGS sequence"/>
</dbReference>
<protein>
    <submittedName>
        <fullName evidence="2">Fe-S cluster assembly protein SufD</fullName>
    </submittedName>
</protein>
<dbReference type="OrthoDB" id="9803529at2"/>
<gene>
    <name evidence="2" type="ORF">SAMN02745225_01447</name>
</gene>
<dbReference type="PANTHER" id="PTHR43575">
    <property type="entry name" value="PROTEIN ABCI7, CHLOROPLASTIC"/>
    <property type="match status" value="1"/>
</dbReference>
<dbReference type="STRING" id="1121881.SAMN02745225_01447"/>
<dbReference type="GO" id="GO:0016226">
    <property type="term" value="P:iron-sulfur cluster assembly"/>
    <property type="evidence" value="ECO:0007669"/>
    <property type="project" value="InterPro"/>
</dbReference>
<dbReference type="EMBL" id="FQUL01000019">
    <property type="protein sequence ID" value="SHE72696.1"/>
    <property type="molecule type" value="Genomic_DNA"/>
</dbReference>
<dbReference type="Pfam" id="PF01458">
    <property type="entry name" value="SUFBD_core"/>
    <property type="match status" value="1"/>
</dbReference>
<keyword evidence="3" id="KW-1185">Reference proteome</keyword>
<dbReference type="InterPro" id="IPR055346">
    <property type="entry name" value="Fe-S_cluster_assembly_SufBD"/>
</dbReference>
<dbReference type="InterPro" id="IPR000825">
    <property type="entry name" value="SUF_FeS_clus_asmbl_SufBD_core"/>
</dbReference>
<name>A0A1M4VUL9_9ACTN</name>
<reference evidence="3" key="1">
    <citation type="submission" date="2016-11" db="EMBL/GenBank/DDBJ databases">
        <authorList>
            <person name="Varghese N."/>
            <person name="Submissions S."/>
        </authorList>
    </citation>
    <scope>NUCLEOTIDE SEQUENCE [LARGE SCALE GENOMIC DNA]</scope>
    <source>
        <strain evidence="3">DSM 19514</strain>
    </source>
</reference>
<evidence type="ECO:0000313" key="2">
    <source>
        <dbReference type="EMBL" id="SHE72696.1"/>
    </source>
</evidence>
<proteinExistence type="predicted"/>
<feature type="domain" description="SUF system FeS cluster assembly SufBD core" evidence="1">
    <location>
        <begin position="189"/>
        <end position="388"/>
    </location>
</feature>
<organism evidence="2 3">
    <name type="scientific">Ferrithrix thermotolerans DSM 19514</name>
    <dbReference type="NCBI Taxonomy" id="1121881"/>
    <lineage>
        <taxon>Bacteria</taxon>
        <taxon>Bacillati</taxon>
        <taxon>Actinomycetota</taxon>
        <taxon>Acidimicrobiia</taxon>
        <taxon>Acidimicrobiales</taxon>
        <taxon>Acidimicrobiaceae</taxon>
        <taxon>Ferrithrix</taxon>
    </lineage>
</organism>
<dbReference type="RefSeq" id="WP_072790576.1">
    <property type="nucleotide sequence ID" value="NZ_FQUL01000019.1"/>
</dbReference>
<dbReference type="AlphaFoldDB" id="A0A1M4VUL9"/>
<evidence type="ECO:0000259" key="1">
    <source>
        <dbReference type="Pfam" id="PF01458"/>
    </source>
</evidence>
<dbReference type="SUPFAM" id="SSF101960">
    <property type="entry name" value="Stabilizer of iron transporter SufD"/>
    <property type="match status" value="1"/>
</dbReference>